<dbReference type="InterPro" id="IPR036853">
    <property type="entry name" value="Ribosomal_uL14_sf"/>
</dbReference>
<dbReference type="SMART" id="SM01374">
    <property type="entry name" value="Ribosomal_L14"/>
    <property type="match status" value="1"/>
</dbReference>
<dbReference type="GO" id="GO:0003735">
    <property type="term" value="F:structural constituent of ribosome"/>
    <property type="evidence" value="ECO:0007669"/>
    <property type="project" value="InterPro"/>
</dbReference>
<dbReference type="InterPro" id="IPR019972">
    <property type="entry name" value="Ribosomal_uL14_CS"/>
</dbReference>
<dbReference type="PANTHER" id="PTHR11761">
    <property type="entry name" value="50S/60S RIBOSOMAL PROTEIN L14/L23"/>
    <property type="match status" value="1"/>
</dbReference>
<dbReference type="SUPFAM" id="SSF50193">
    <property type="entry name" value="Ribosomal protein L14"/>
    <property type="match status" value="1"/>
</dbReference>
<reference evidence="3" key="1">
    <citation type="journal article" date="2015" name="Nature">
        <title>Complex archaea that bridge the gap between prokaryotes and eukaryotes.</title>
        <authorList>
            <person name="Spang A."/>
            <person name="Saw J.H."/>
            <person name="Jorgensen S.L."/>
            <person name="Zaremba-Niedzwiedzka K."/>
            <person name="Martijn J."/>
            <person name="Lind A.E."/>
            <person name="van Eijk R."/>
            <person name="Schleper C."/>
            <person name="Guy L."/>
            <person name="Ettema T.J."/>
        </authorList>
    </citation>
    <scope>NUCLEOTIDE SEQUENCE</scope>
</reference>
<dbReference type="PROSITE" id="PS00049">
    <property type="entry name" value="RIBOSOMAL_L14"/>
    <property type="match status" value="1"/>
</dbReference>
<dbReference type="EMBL" id="LAZR01002647">
    <property type="protein sequence ID" value="KKN27331.1"/>
    <property type="molecule type" value="Genomic_DNA"/>
</dbReference>
<organism evidence="3">
    <name type="scientific">marine sediment metagenome</name>
    <dbReference type="NCBI Taxonomy" id="412755"/>
    <lineage>
        <taxon>unclassified sequences</taxon>
        <taxon>metagenomes</taxon>
        <taxon>ecological metagenomes</taxon>
    </lineage>
</organism>
<dbReference type="GO" id="GO:0006412">
    <property type="term" value="P:translation"/>
    <property type="evidence" value="ECO:0007669"/>
    <property type="project" value="InterPro"/>
</dbReference>
<keyword evidence="1" id="KW-0689">Ribosomal protein</keyword>
<dbReference type="GO" id="GO:0070180">
    <property type="term" value="F:large ribosomal subunit rRNA binding"/>
    <property type="evidence" value="ECO:0007669"/>
    <property type="project" value="TreeGrafter"/>
</dbReference>
<comment type="caution">
    <text evidence="3">The sequence shown here is derived from an EMBL/GenBank/DDBJ whole genome shotgun (WGS) entry which is preliminary data.</text>
</comment>
<proteinExistence type="inferred from homology"/>
<dbReference type="Pfam" id="PF00238">
    <property type="entry name" value="Ribosomal_L14"/>
    <property type="match status" value="1"/>
</dbReference>
<name>A0A0F9RQT5_9ZZZZ</name>
<accession>A0A0F9RQT5</accession>
<gene>
    <name evidence="3" type="ORF">LCGC14_0865870</name>
</gene>
<evidence type="ECO:0000313" key="3">
    <source>
        <dbReference type="EMBL" id="KKN27331.1"/>
    </source>
</evidence>
<dbReference type="InterPro" id="IPR000218">
    <property type="entry name" value="Ribosomal_uL14"/>
</dbReference>
<sequence>MGTRRKMGRKTYSKPRTSYGVQNGSRIVIADNSGAKIAQIINVDGAKTRLRRLPKASVGSVCTVTIKKGKPELRGNIVKAVIVRQKMIYRRLDGTRLCFEDNAGVLITPEGDPKGTEPLADFLQYSKSGVQSQEKQQKCFLD</sequence>
<dbReference type="PANTHER" id="PTHR11761:SF8">
    <property type="entry name" value="LARGE RIBOSOMAL SUBUNIT PROTEIN UL14"/>
    <property type="match status" value="1"/>
</dbReference>
<evidence type="ECO:0000256" key="2">
    <source>
        <dbReference type="ARBA" id="ARBA00023274"/>
    </source>
</evidence>
<evidence type="ECO:0000256" key="1">
    <source>
        <dbReference type="ARBA" id="ARBA00022980"/>
    </source>
</evidence>
<dbReference type="CDD" id="cd00337">
    <property type="entry name" value="Ribosomal_uL14"/>
    <property type="match status" value="1"/>
</dbReference>
<keyword evidence="2" id="KW-0687">Ribonucleoprotein</keyword>
<dbReference type="AlphaFoldDB" id="A0A0F9RQT5"/>
<dbReference type="Gene3D" id="2.40.150.20">
    <property type="entry name" value="Ribosomal protein L14"/>
    <property type="match status" value="1"/>
</dbReference>
<dbReference type="GO" id="GO:0022625">
    <property type="term" value="C:cytosolic large ribosomal subunit"/>
    <property type="evidence" value="ECO:0007669"/>
    <property type="project" value="TreeGrafter"/>
</dbReference>
<protein>
    <recommendedName>
        <fullName evidence="4">50S ribosomal protein L14</fullName>
    </recommendedName>
</protein>
<dbReference type="HAMAP" id="MF_01367">
    <property type="entry name" value="Ribosomal_uL14"/>
    <property type="match status" value="1"/>
</dbReference>
<evidence type="ECO:0008006" key="4">
    <source>
        <dbReference type="Google" id="ProtNLM"/>
    </source>
</evidence>